<dbReference type="InterPro" id="IPR029413">
    <property type="entry name" value="RG-lyase_II"/>
</dbReference>
<evidence type="ECO:0000256" key="8">
    <source>
        <dbReference type="ARBA" id="ARBA00023239"/>
    </source>
</evidence>
<dbReference type="CDD" id="cd10317">
    <property type="entry name" value="RGL4_C"/>
    <property type="match status" value="1"/>
</dbReference>
<evidence type="ECO:0000259" key="13">
    <source>
        <dbReference type="PROSITE" id="PS50296"/>
    </source>
</evidence>
<comment type="subcellular location">
    <subcellularLocation>
        <location evidence="2">Secreted</location>
    </subcellularLocation>
</comment>
<dbReference type="Gene3D" id="3.30.780.10">
    <property type="entry name" value="SUI1-like domain"/>
    <property type="match status" value="1"/>
</dbReference>
<dbReference type="SUPFAM" id="SSF55159">
    <property type="entry name" value="eIF1-like"/>
    <property type="match status" value="1"/>
</dbReference>
<keyword evidence="9" id="KW-0119">Carbohydrate metabolism</keyword>
<dbReference type="Pfam" id="PF01253">
    <property type="entry name" value="SUI1"/>
    <property type="match status" value="1"/>
</dbReference>
<dbReference type="EC" id="4.2.2.23" evidence="4"/>
<dbReference type="Pfam" id="PF14683">
    <property type="entry name" value="CBM-like"/>
    <property type="match status" value="1"/>
</dbReference>
<dbReference type="GO" id="GO:0030246">
    <property type="term" value="F:carbohydrate binding"/>
    <property type="evidence" value="ECO:0007669"/>
    <property type="project" value="InterPro"/>
</dbReference>
<feature type="signal peptide" evidence="12">
    <location>
        <begin position="1"/>
        <end position="20"/>
    </location>
</feature>
<feature type="domain" description="SUI1" evidence="13">
    <location>
        <begin position="1083"/>
        <end position="1156"/>
    </location>
</feature>
<dbReference type="CDD" id="cd10316">
    <property type="entry name" value="RGL4_M"/>
    <property type="match status" value="1"/>
</dbReference>
<dbReference type="InterPro" id="IPR036877">
    <property type="entry name" value="SUI1_dom_sf"/>
</dbReference>
<dbReference type="EMBL" id="CAJMWT010004248">
    <property type="protein sequence ID" value="CAE6487164.1"/>
    <property type="molecule type" value="Genomic_DNA"/>
</dbReference>
<dbReference type="Pfam" id="PF14686">
    <property type="entry name" value="fn3_3"/>
    <property type="match status" value="1"/>
</dbReference>
<dbReference type="GO" id="GO:0005576">
    <property type="term" value="C:extracellular region"/>
    <property type="evidence" value="ECO:0007669"/>
    <property type="project" value="UniProtKB-SubCell"/>
</dbReference>
<dbReference type="InterPro" id="IPR001950">
    <property type="entry name" value="SUI1"/>
</dbReference>
<dbReference type="FunFam" id="3.30.780.10:FF:000008">
    <property type="entry name" value="eukaryotic translation initiation factor 2D"/>
    <property type="match status" value="1"/>
</dbReference>
<dbReference type="PANTHER" id="PTHR36574">
    <property type="entry name" value="RHAMNOGALACTURONATE LYASE-RELATED"/>
    <property type="match status" value="1"/>
</dbReference>
<dbReference type="Pfam" id="PF25304">
    <property type="entry name" value="WHD_eIF2D"/>
    <property type="match status" value="1"/>
</dbReference>
<evidence type="ECO:0000313" key="15">
    <source>
        <dbReference type="Proteomes" id="UP000663843"/>
    </source>
</evidence>
<proteinExistence type="inferred from homology"/>
<dbReference type="Gene3D" id="2.60.120.260">
    <property type="entry name" value="Galactose-binding domain-like"/>
    <property type="match status" value="1"/>
</dbReference>
<comment type="caution">
    <text evidence="14">The sequence shown here is derived from an EMBL/GenBank/DDBJ whole genome shotgun (WGS) entry which is preliminary data.</text>
</comment>
<gene>
    <name evidence="14" type="ORF">RDB_LOCUS124823</name>
</gene>
<dbReference type="SUPFAM" id="SSF74650">
    <property type="entry name" value="Galactose mutarotase-like"/>
    <property type="match status" value="1"/>
</dbReference>
<dbReference type="GO" id="GO:0071555">
    <property type="term" value="P:cell wall organization"/>
    <property type="evidence" value="ECO:0007669"/>
    <property type="project" value="UniProtKB-KW"/>
</dbReference>
<evidence type="ECO:0000256" key="3">
    <source>
        <dbReference type="ARBA" id="ARBA00010418"/>
    </source>
</evidence>
<keyword evidence="5" id="KW-0964">Secreted</keyword>
<dbReference type="GO" id="GO:0102210">
    <property type="term" value="F:rhamnogalacturonan endolyase activity"/>
    <property type="evidence" value="ECO:0007669"/>
    <property type="project" value="UniProtKB-EC"/>
</dbReference>
<dbReference type="SUPFAM" id="SSF47592">
    <property type="entry name" value="SWIB/MDM2 domain"/>
    <property type="match status" value="1"/>
</dbReference>
<dbReference type="Gene3D" id="2.60.40.1120">
    <property type="entry name" value="Carboxypeptidase-like, regulatory domain"/>
    <property type="match status" value="1"/>
</dbReference>
<dbReference type="CDD" id="cd10320">
    <property type="entry name" value="RGL4_N"/>
    <property type="match status" value="1"/>
</dbReference>
<name>A0A8H3CQB4_9AGAM</name>
<evidence type="ECO:0000256" key="12">
    <source>
        <dbReference type="SAM" id="SignalP"/>
    </source>
</evidence>
<dbReference type="InterPro" id="IPR015364">
    <property type="entry name" value="RhgB_N"/>
</dbReference>
<evidence type="ECO:0000256" key="5">
    <source>
        <dbReference type="ARBA" id="ARBA00022525"/>
    </source>
</evidence>
<evidence type="ECO:0000256" key="4">
    <source>
        <dbReference type="ARBA" id="ARBA00012437"/>
    </source>
</evidence>
<dbReference type="Proteomes" id="UP000663843">
    <property type="component" value="Unassembled WGS sequence"/>
</dbReference>
<dbReference type="Pfam" id="PF26291">
    <property type="entry name" value="SWIB_eIF2D"/>
    <property type="match status" value="1"/>
</dbReference>
<keyword evidence="6 12" id="KW-0732">Signal</keyword>
<dbReference type="InterPro" id="IPR039759">
    <property type="entry name" value="eIF2D_SUI1"/>
</dbReference>
<dbReference type="PROSITE" id="PS50296">
    <property type="entry name" value="SUI1"/>
    <property type="match status" value="1"/>
</dbReference>
<dbReference type="InterPro" id="IPR057429">
    <property type="entry name" value="WH_eIF2D"/>
</dbReference>
<dbReference type="Pfam" id="PF09284">
    <property type="entry name" value="RhgB_N"/>
    <property type="match status" value="1"/>
</dbReference>
<evidence type="ECO:0000256" key="6">
    <source>
        <dbReference type="ARBA" id="ARBA00022729"/>
    </source>
</evidence>
<evidence type="ECO:0000256" key="10">
    <source>
        <dbReference type="ARBA" id="ARBA00023316"/>
    </source>
</evidence>
<comment type="catalytic activity">
    <reaction evidence="1">
        <text>Endotype eliminative cleavage of L-alpha-rhamnopyranosyl-(1-&gt;4)-alpha-D-galactopyranosyluronic acid bonds of rhamnogalacturonan I domains in ramified hairy regions of pectin leaving L-rhamnopyranose at the reducing end and 4-deoxy-4,5-unsaturated D-galactopyranosyluronic acid at the non-reducing end.</text>
        <dbReference type="EC" id="4.2.2.23"/>
    </reaction>
</comment>
<dbReference type="SUPFAM" id="SSF49785">
    <property type="entry name" value="Galactose-binding domain-like"/>
    <property type="match status" value="1"/>
</dbReference>
<organism evidence="14 15">
    <name type="scientific">Rhizoctonia solani</name>
    <dbReference type="NCBI Taxonomy" id="456999"/>
    <lineage>
        <taxon>Eukaryota</taxon>
        <taxon>Fungi</taxon>
        <taxon>Dikarya</taxon>
        <taxon>Basidiomycota</taxon>
        <taxon>Agaricomycotina</taxon>
        <taxon>Agaricomycetes</taxon>
        <taxon>Cantharellales</taxon>
        <taxon>Ceratobasidiaceae</taxon>
        <taxon>Rhizoctonia</taxon>
    </lineage>
</organism>
<dbReference type="CDD" id="cd11608">
    <property type="entry name" value="eIF2D_C"/>
    <property type="match status" value="1"/>
</dbReference>
<dbReference type="InterPro" id="IPR008979">
    <property type="entry name" value="Galactose-bd-like_sf"/>
</dbReference>
<evidence type="ECO:0000256" key="1">
    <source>
        <dbReference type="ARBA" id="ARBA00001324"/>
    </source>
</evidence>
<evidence type="ECO:0000313" key="14">
    <source>
        <dbReference type="EMBL" id="CAE6487164.1"/>
    </source>
</evidence>
<dbReference type="InterPro" id="IPR041366">
    <property type="entry name" value="Pre-PUA"/>
</dbReference>
<reference evidence="14" key="1">
    <citation type="submission" date="2021-01" db="EMBL/GenBank/DDBJ databases">
        <authorList>
            <person name="Kaushik A."/>
        </authorList>
    </citation>
    <scope>NUCLEOTIDE SEQUENCE</scope>
    <source>
        <strain evidence="14">AG2-2IIIB</strain>
    </source>
</reference>
<protein>
    <recommendedName>
        <fullName evidence="4">rhamnogalacturonan endolyase</fullName>
        <ecNumber evidence="4">4.2.2.23</ecNumber>
    </recommendedName>
</protein>
<dbReference type="InterPro" id="IPR029411">
    <property type="entry name" value="RG-lyase_III"/>
</dbReference>
<dbReference type="InterPro" id="IPR011013">
    <property type="entry name" value="Gal_mutarotase_sf_dom"/>
</dbReference>
<dbReference type="InterPro" id="IPR014718">
    <property type="entry name" value="GH-type_carb-bd"/>
</dbReference>
<dbReference type="SUPFAM" id="SSF49452">
    <property type="entry name" value="Starch-binding domain-like"/>
    <property type="match status" value="1"/>
</dbReference>
<evidence type="ECO:0000256" key="11">
    <source>
        <dbReference type="ARBA" id="ARBA00023326"/>
    </source>
</evidence>
<dbReference type="GO" id="GO:0045490">
    <property type="term" value="P:pectin catabolic process"/>
    <property type="evidence" value="ECO:0007669"/>
    <property type="project" value="TreeGrafter"/>
</dbReference>
<dbReference type="GO" id="GO:0003743">
    <property type="term" value="F:translation initiation factor activity"/>
    <property type="evidence" value="ECO:0007669"/>
    <property type="project" value="InterPro"/>
</dbReference>
<dbReference type="InterPro" id="IPR058886">
    <property type="entry name" value="SWIB_eIF2D"/>
</dbReference>
<dbReference type="InterPro" id="IPR036885">
    <property type="entry name" value="SWIB_MDM2_dom_sf"/>
</dbReference>
<dbReference type="AlphaFoldDB" id="A0A8H3CQB4"/>
<comment type="similarity">
    <text evidence="3">Belongs to the polysaccharide lyase 4 family.</text>
</comment>
<keyword evidence="7" id="KW-1015">Disulfide bond</keyword>
<feature type="chain" id="PRO_5034368987" description="rhamnogalacturonan endolyase" evidence="12">
    <location>
        <begin position="21"/>
        <end position="1175"/>
    </location>
</feature>
<dbReference type="Pfam" id="PF17832">
    <property type="entry name" value="Pre-PUA"/>
    <property type="match status" value="1"/>
</dbReference>
<accession>A0A8H3CQB4</accession>
<dbReference type="InterPro" id="IPR013784">
    <property type="entry name" value="Carb-bd-like_fold"/>
</dbReference>
<evidence type="ECO:0000256" key="9">
    <source>
        <dbReference type="ARBA" id="ARBA00023277"/>
    </source>
</evidence>
<dbReference type="Gene3D" id="3.10.400.20">
    <property type="match status" value="1"/>
</dbReference>
<evidence type="ECO:0000256" key="7">
    <source>
        <dbReference type="ARBA" id="ARBA00023157"/>
    </source>
</evidence>
<keyword evidence="8" id="KW-0456">Lyase</keyword>
<keyword evidence="10" id="KW-0961">Cell wall biogenesis/degradation</keyword>
<dbReference type="PANTHER" id="PTHR36574:SF1">
    <property type="entry name" value="RHAMNOGALACTURONATE LYASE-RELATED"/>
    <property type="match status" value="1"/>
</dbReference>
<dbReference type="Gene3D" id="2.70.98.10">
    <property type="match status" value="1"/>
</dbReference>
<evidence type="ECO:0000256" key="2">
    <source>
        <dbReference type="ARBA" id="ARBA00004613"/>
    </source>
</evidence>
<keyword evidence="11" id="KW-0624">Polysaccharide degradation</keyword>
<sequence>MNWKTAIALAFSTFCPGALAAFGVTTGSGYLSVDTGGGLVFRVSTSSGDITSLKYNNIECQDSSKYTHIASGLGSATVSYKISGNYATITIATSTLTQYYVAVSGQSAIYIGTYTTAEPSVGELRFIARLSKSALPNGYSQAQIDGGTAIEGSDVYLVNGQTRSKFYSSVQFIKDQVHGVTGNGVGVYMVMPGNAYETSGGGPFFRDINNQGSSQQELYWYMNSGHMVTQTFRTGFFGPYAMVFTSGSAPSASLDTSFFANLGLKGYVAASGRGSVKGTVSGIPSGFTAVVGLDNTAAQYWGTVSGTSYTISGVKPGTYKATLYKKELEVATGSVTVSAGGTATLNLASTESIKTTIWQIGSPDGTPSGFLNADKIETMHPTDTRMGKWGPVTYTIGSSSASSFPMAQFVAVNNPTTIKWTANSSQIGARTLRIRTTSSFAGGRPSIQVNSWSSSSPAAPTKIDSRGVTRGTWRGYNQLYGTICYSFWHSGCRLKHNHHLRDQWKQWRRVPVSKRCVRLGGTVLDHMGLLLYSSQNSIRLLVLTITALRALAYSPAITVTCLTSAADPWSGSDTLTVILSTVPHPLAMFKKPLHKTFTSSALRNSDVKLLRQRVLVLFPDSKDKVDIEVLVPKGITSCKFDTHLDQTGTLYSSAEKEPLWFSMGKGGGVAQSNLIPTVYTLWKFPTLLPTISTPAAVIPILVGMDTYPVSARSTQCITHRRRRLDDTRSCPFTHTPIAHSRPIIGSMAINGSELKDDADQKGKAVVTLHAAGDVLWALGSKQEPPEGRQPETDPAPVADIVDGVAAAVEDVKLDGEAEGEAVGGATTPERIPTAQEIEATLRATTLYALARLDATSLPLPASTFYSSHILPSRPARPTLPSSNEAEDPIDPKVFLSHLDIKHTPHKKLAPFLKTFEKDGILKLKDVRGELLVFSVDAKHPALVDAGKWGWKTIGDAEKKGKERERNDATDGSVKEILIEEVWFPEARTESFFEACGESAPHYALSSLRSLLAKYITTHNLQHPTIPKFVVLDEVLSRALLRKGEDEKEFVGRDELVERLSGNMKGMWRVGGAGSFKKMPLQPVNVQTKARQGRKVVTLITGFESFGIDPELLSDELRKRCASSTSVAPCVEKPKQLEVMVQGNQTKAVAALLLELRLPKKWVKVSESTGKGKGGK</sequence>
<dbReference type="InterPro" id="IPR016590">
    <property type="entry name" value="Rhamnogalacturonase_B"/>
</dbReference>